<dbReference type="InterPro" id="IPR024083">
    <property type="entry name" value="Fumarase/histidase_N"/>
</dbReference>
<evidence type="ECO:0000256" key="7">
    <source>
        <dbReference type="ARBA" id="ARBA00023239"/>
    </source>
</evidence>
<gene>
    <name evidence="14" type="ORF">SAMN05660453_0466</name>
</gene>
<feature type="domain" description="Adenylosuccinate lyase C-terminal" evidence="13">
    <location>
        <begin position="349"/>
        <end position="429"/>
    </location>
</feature>
<dbReference type="STRING" id="283737.SAMN05660453_0466"/>
<dbReference type="FunFam" id="1.10.40.30:FF:000007">
    <property type="entry name" value="Adenylosuccinate lyase"/>
    <property type="match status" value="1"/>
</dbReference>
<dbReference type="FunFam" id="1.20.200.10:FF:000008">
    <property type="entry name" value="Adenylosuccinate lyase"/>
    <property type="match status" value="1"/>
</dbReference>
<evidence type="ECO:0000259" key="13">
    <source>
        <dbReference type="SMART" id="SM00998"/>
    </source>
</evidence>
<dbReference type="GO" id="GO:0004018">
    <property type="term" value="F:N6-(1,2-dicarboxyethyl)AMP AMP-lyase (fumarate-forming) activity"/>
    <property type="evidence" value="ECO:0007669"/>
    <property type="project" value="UniProtKB-UniRule"/>
</dbReference>
<evidence type="ECO:0000256" key="8">
    <source>
        <dbReference type="ARBA" id="ARBA00024477"/>
    </source>
</evidence>
<dbReference type="RefSeq" id="WP_091501620.1">
    <property type="nucleotide sequence ID" value="NZ_FOLI01000001.1"/>
</dbReference>
<protein>
    <recommendedName>
        <fullName evidence="5 11">Adenylosuccinate lyase</fullName>
        <shortName evidence="12">ASL</shortName>
        <ecNumber evidence="4 11">4.3.2.2</ecNumber>
    </recommendedName>
    <alternativeName>
        <fullName evidence="9 12">Adenylosuccinase</fullName>
    </alternativeName>
</protein>
<accession>A0A1I1EG80</accession>
<evidence type="ECO:0000313" key="14">
    <source>
        <dbReference type="EMBL" id="SFB86115.1"/>
    </source>
</evidence>
<dbReference type="EC" id="4.3.2.2" evidence="4 11"/>
<reference evidence="14 15" key="1">
    <citation type="submission" date="2016-10" db="EMBL/GenBank/DDBJ databases">
        <authorList>
            <person name="de Groot N.N."/>
        </authorList>
    </citation>
    <scope>NUCLEOTIDE SEQUENCE [LARGE SCALE GENOMIC DNA]</scope>
    <source>
        <strain evidence="14 15">DSM 19113</strain>
    </source>
</reference>
<evidence type="ECO:0000256" key="10">
    <source>
        <dbReference type="ARBA" id="ARBA00049115"/>
    </source>
</evidence>
<evidence type="ECO:0000256" key="2">
    <source>
        <dbReference type="ARBA" id="ARBA00004734"/>
    </source>
</evidence>
<evidence type="ECO:0000256" key="4">
    <source>
        <dbReference type="ARBA" id="ARBA00012339"/>
    </source>
</evidence>
<evidence type="ECO:0000256" key="11">
    <source>
        <dbReference type="NCBIfam" id="TIGR00928"/>
    </source>
</evidence>
<dbReference type="NCBIfam" id="TIGR00928">
    <property type="entry name" value="purB"/>
    <property type="match status" value="1"/>
</dbReference>
<dbReference type="OrthoDB" id="9768878at2"/>
<dbReference type="Pfam" id="PF00206">
    <property type="entry name" value="Lyase_1"/>
    <property type="match status" value="1"/>
</dbReference>
<evidence type="ECO:0000256" key="1">
    <source>
        <dbReference type="ARBA" id="ARBA00004706"/>
    </source>
</evidence>
<dbReference type="SMART" id="SM00998">
    <property type="entry name" value="ADSL_C"/>
    <property type="match status" value="1"/>
</dbReference>
<dbReference type="InterPro" id="IPR004769">
    <property type="entry name" value="Pur_lyase"/>
</dbReference>
<evidence type="ECO:0000256" key="9">
    <source>
        <dbReference type="ARBA" id="ARBA00030717"/>
    </source>
</evidence>
<dbReference type="Gene3D" id="1.10.40.30">
    <property type="entry name" value="Fumarase/aspartase (C-terminal domain)"/>
    <property type="match status" value="1"/>
</dbReference>
<dbReference type="AlphaFoldDB" id="A0A1I1EG80"/>
<evidence type="ECO:0000256" key="6">
    <source>
        <dbReference type="ARBA" id="ARBA00022755"/>
    </source>
</evidence>
<dbReference type="InterPro" id="IPR008948">
    <property type="entry name" value="L-Aspartase-like"/>
</dbReference>
<dbReference type="Gene3D" id="1.10.275.10">
    <property type="entry name" value="Fumarase/aspartase (N-terminal domain)"/>
    <property type="match status" value="1"/>
</dbReference>
<comment type="similarity">
    <text evidence="3 12">Belongs to the lyase 1 family. Adenylosuccinate lyase subfamily.</text>
</comment>
<evidence type="ECO:0000313" key="15">
    <source>
        <dbReference type="Proteomes" id="UP000199376"/>
    </source>
</evidence>
<dbReference type="PRINTS" id="PR00149">
    <property type="entry name" value="FUMRATELYASE"/>
</dbReference>
<keyword evidence="6 12" id="KW-0658">Purine biosynthesis</keyword>
<dbReference type="PANTHER" id="PTHR43172:SF1">
    <property type="entry name" value="ADENYLOSUCCINATE LYASE"/>
    <property type="match status" value="1"/>
</dbReference>
<dbReference type="InterPro" id="IPR022761">
    <property type="entry name" value="Fumarate_lyase_N"/>
</dbReference>
<dbReference type="InterPro" id="IPR019468">
    <property type="entry name" value="AdenyloSucc_lyase_C"/>
</dbReference>
<dbReference type="PANTHER" id="PTHR43172">
    <property type="entry name" value="ADENYLOSUCCINATE LYASE"/>
    <property type="match status" value="1"/>
</dbReference>
<name>A0A1I1EG80_9LACO</name>
<evidence type="ECO:0000256" key="12">
    <source>
        <dbReference type="RuleBase" id="RU361172"/>
    </source>
</evidence>
<dbReference type="Proteomes" id="UP000199376">
    <property type="component" value="Unassembled WGS sequence"/>
</dbReference>
<proteinExistence type="inferred from homology"/>
<dbReference type="GO" id="GO:0005829">
    <property type="term" value="C:cytosol"/>
    <property type="evidence" value="ECO:0007669"/>
    <property type="project" value="TreeGrafter"/>
</dbReference>
<dbReference type="UniPathway" id="UPA00074">
    <property type="reaction ID" value="UER00132"/>
</dbReference>
<dbReference type="Gene3D" id="1.20.200.10">
    <property type="entry name" value="Fumarase/aspartase (Central domain)"/>
    <property type="match status" value="1"/>
</dbReference>
<comment type="catalytic activity">
    <reaction evidence="8">
        <text>(2S)-2-[5-amino-1-(5-phospho-beta-D-ribosyl)imidazole-4-carboxamido]succinate = 5-amino-1-(5-phospho-beta-D-ribosyl)imidazole-4-carboxamide + fumarate</text>
        <dbReference type="Rhea" id="RHEA:23920"/>
        <dbReference type="ChEBI" id="CHEBI:29806"/>
        <dbReference type="ChEBI" id="CHEBI:58443"/>
        <dbReference type="ChEBI" id="CHEBI:58475"/>
        <dbReference type="EC" id="4.3.2.2"/>
    </reaction>
    <physiologicalReaction direction="left-to-right" evidence="8">
        <dbReference type="Rhea" id="RHEA:23921"/>
    </physiologicalReaction>
</comment>
<sequence>MLPRYAKAEMRQIWSMENQYRTWLDVEIAIDEAWAKRGLIPTEDLKAIQEHADFDLNRIQEIEAQTHHDVVAFTRAVSETLGDEKKWIHYGVTSTDVVDTANGLRLKQANTIIKEDLQALHQLLKEQALQYKETVMIGRTHGVHAEPTSWGFKLARWYDEITRQIRRFDEASAAVEVGQISGAVGTFANISPEVEEYVCHKLGLGVQPITSQVLPRDLHADYMATIALIGSSLESFATEIRSLQRTEIREVQEFFDKKQKGSSAMPHKRNPIGCENICGLSRVLRGYVIPSYEDIALWHERDISHSSVERILFPDATSLLDYMLKRFTNILRKLEVYPERMKANMDHTGGLIYSQRVLLKLIDQGLSREAAYDMVQPLTARAWDEGLSFEKLVHDSAEIGQYLTKEELDDAFDYRYHLRRIDQVYKRLGIE</sequence>
<comment type="pathway">
    <text evidence="2 12">Purine metabolism; AMP biosynthesis via de novo pathway; AMP from IMP: step 2/2.</text>
</comment>
<comment type="pathway">
    <text evidence="1 12">Purine metabolism; IMP biosynthesis via de novo pathway; 5-amino-1-(5-phospho-D-ribosyl)imidazole-4-carboxamide from 5-amino-1-(5-phospho-D-ribosyl)imidazole-4-carboxylate: step 2/2.</text>
</comment>
<dbReference type="PROSITE" id="PS00163">
    <property type="entry name" value="FUMARATE_LYASES"/>
    <property type="match status" value="1"/>
</dbReference>
<dbReference type="SUPFAM" id="SSF48557">
    <property type="entry name" value="L-aspartase-like"/>
    <property type="match status" value="1"/>
</dbReference>
<organism evidence="14 15">
    <name type="scientific">Fructobacillus durionis</name>
    <dbReference type="NCBI Taxonomy" id="283737"/>
    <lineage>
        <taxon>Bacteria</taxon>
        <taxon>Bacillati</taxon>
        <taxon>Bacillota</taxon>
        <taxon>Bacilli</taxon>
        <taxon>Lactobacillales</taxon>
        <taxon>Lactobacillaceae</taxon>
        <taxon>Fructobacillus</taxon>
    </lineage>
</organism>
<evidence type="ECO:0000256" key="3">
    <source>
        <dbReference type="ARBA" id="ARBA00008273"/>
    </source>
</evidence>
<dbReference type="PRINTS" id="PR00145">
    <property type="entry name" value="ARGSUCLYASE"/>
</dbReference>
<dbReference type="GO" id="GO:0070626">
    <property type="term" value="F:(S)-2-(5-amino-1-(5-phospho-D-ribosyl)imidazole-4-carboxamido) succinate lyase (fumarate-forming) activity"/>
    <property type="evidence" value="ECO:0007669"/>
    <property type="project" value="TreeGrafter"/>
</dbReference>
<dbReference type="UniPathway" id="UPA00075">
    <property type="reaction ID" value="UER00336"/>
</dbReference>
<comment type="catalytic activity">
    <reaction evidence="10">
        <text>N(6)-(1,2-dicarboxyethyl)-AMP = fumarate + AMP</text>
        <dbReference type="Rhea" id="RHEA:16853"/>
        <dbReference type="ChEBI" id="CHEBI:29806"/>
        <dbReference type="ChEBI" id="CHEBI:57567"/>
        <dbReference type="ChEBI" id="CHEBI:456215"/>
        <dbReference type="EC" id="4.3.2.2"/>
    </reaction>
    <physiologicalReaction direction="left-to-right" evidence="10">
        <dbReference type="Rhea" id="RHEA:16854"/>
    </physiologicalReaction>
</comment>
<dbReference type="CDD" id="cd01360">
    <property type="entry name" value="Adenylsuccinate_lyase_1"/>
    <property type="match status" value="1"/>
</dbReference>
<keyword evidence="7 12" id="KW-0456">Lyase</keyword>
<dbReference type="GO" id="GO:0044208">
    <property type="term" value="P:'de novo' AMP biosynthetic process"/>
    <property type="evidence" value="ECO:0007669"/>
    <property type="project" value="UniProtKB-UniPathway"/>
</dbReference>
<keyword evidence="15" id="KW-1185">Reference proteome</keyword>
<dbReference type="EMBL" id="FOLI01000001">
    <property type="protein sequence ID" value="SFB86115.1"/>
    <property type="molecule type" value="Genomic_DNA"/>
</dbReference>
<dbReference type="Pfam" id="PF10397">
    <property type="entry name" value="ADSL_C"/>
    <property type="match status" value="1"/>
</dbReference>
<dbReference type="FunFam" id="1.10.275.10:FF:000006">
    <property type="entry name" value="Adenylosuccinate lyase"/>
    <property type="match status" value="1"/>
</dbReference>
<evidence type="ECO:0000256" key="5">
    <source>
        <dbReference type="ARBA" id="ARBA00017058"/>
    </source>
</evidence>
<dbReference type="InterPro" id="IPR020557">
    <property type="entry name" value="Fumarate_lyase_CS"/>
</dbReference>
<dbReference type="GO" id="GO:0006189">
    <property type="term" value="P:'de novo' IMP biosynthetic process"/>
    <property type="evidence" value="ECO:0007669"/>
    <property type="project" value="UniProtKB-UniPathway"/>
</dbReference>
<dbReference type="InterPro" id="IPR000362">
    <property type="entry name" value="Fumarate_lyase_fam"/>
</dbReference>